<dbReference type="GO" id="GO:0010494">
    <property type="term" value="C:cytoplasmic stress granule"/>
    <property type="evidence" value="ECO:0007669"/>
    <property type="project" value="TreeGrafter"/>
</dbReference>
<feature type="domain" description="LsmAD" evidence="2">
    <location>
        <begin position="189"/>
        <end position="259"/>
    </location>
</feature>
<evidence type="ECO:0000259" key="2">
    <source>
        <dbReference type="SMART" id="SM01272"/>
    </source>
</evidence>
<reference evidence="3 4" key="1">
    <citation type="submission" date="2023-03" db="EMBL/GenBank/DDBJ databases">
        <title>Mating type loci evolution in Malassezia.</title>
        <authorList>
            <person name="Coelho M.A."/>
        </authorList>
    </citation>
    <scope>NUCLEOTIDE SEQUENCE [LARGE SCALE GENOMIC DNA]</scope>
    <source>
        <strain evidence="3 4">CBS 13387</strain>
    </source>
</reference>
<dbReference type="PANTHER" id="PTHR12854">
    <property type="entry name" value="ATAXIN 2-RELATED"/>
    <property type="match status" value="1"/>
</dbReference>
<keyword evidence="4" id="KW-1185">Reference proteome</keyword>
<dbReference type="InterPro" id="IPR045117">
    <property type="entry name" value="ATXN2-like"/>
</dbReference>
<sequence length="647" mass="69504">MAAPPKRAVLEGVVAVPVTAGEVMHRDRTPRTAALPLQMRRIPLKECATALSVVVSLQNGERHVGVVSAATMERDDLGLVLMMAQSMVITEDGAIQWGRVVPSLVVPGADLLEVDASAVKQSSPAEVQAAQRRASGFRTDTEISSSASASSDGRALQRWDDGGAPETASLEQSTDSGPWDQFAANEARFGIKSDYEETMYTTKLDRSGKDFKSREKEAERLAKEILESSTGNVHVAEERNQLGQKDMDEEDRYGAVVREERAPAPAPPKPSKALTADFRQFVSAERERLVVRKAELAKKEKQSRLTDLKLWAQNFQLKTPVPEDVANMRRVAASKRPTATPSQGVEEARAKLASMTLPAIPPFKKPQEKPSSKLSAKAASFNPQAASFTPRAKAGPPTAPKPSAPELPFFGTRELKNRPGSTSMRIMDEFRASKTKKLGEASKVSVWWSYTGRPFRQLMALSNMFPSQAPMPASMPSYDGAMPMAQPPAMFPVAAAVPYAPSPGLSPVMQHVSSPTVPHGSSPSMLPRPPNATGGTKAPQAAPVMMPPPVPQGQGSPQPYAFVYPMGQYCIPYAPAEAQGAPFMYRPSPADAVPAGSGMLPPMSYGPYHHPVPSSPHKRGGSVHARGNNKGARKPPRSDDAAPKESS</sequence>
<dbReference type="Pfam" id="PF06741">
    <property type="entry name" value="LsmAD"/>
    <property type="match status" value="1"/>
</dbReference>
<dbReference type="GO" id="GO:0034063">
    <property type="term" value="P:stress granule assembly"/>
    <property type="evidence" value="ECO:0007669"/>
    <property type="project" value="TreeGrafter"/>
</dbReference>
<evidence type="ECO:0000313" key="3">
    <source>
        <dbReference type="EMBL" id="WFD16506.1"/>
    </source>
</evidence>
<accession>A0AAJ5Z7A2</accession>
<feature type="region of interest" description="Disordered" evidence="1">
    <location>
        <begin position="510"/>
        <end position="543"/>
    </location>
</feature>
<dbReference type="Proteomes" id="UP001217582">
    <property type="component" value="Chromosome 5"/>
</dbReference>
<feature type="compositionally biased region" description="Basic and acidic residues" evidence="1">
    <location>
        <begin position="636"/>
        <end position="647"/>
    </location>
</feature>
<dbReference type="AlphaFoldDB" id="A0AAJ5Z7A2"/>
<protein>
    <submittedName>
        <fullName evidence="3">Poly(A)-binding protein binding protein</fullName>
    </submittedName>
</protein>
<dbReference type="PANTHER" id="PTHR12854:SF7">
    <property type="entry name" value="ATAXIN-2 HOMOLOG"/>
    <property type="match status" value="1"/>
</dbReference>
<gene>
    <name evidence="3" type="primary">PBP1</name>
    <name evidence="3" type="ORF">MARU1_002544</name>
</gene>
<proteinExistence type="predicted"/>
<dbReference type="GO" id="GO:0003729">
    <property type="term" value="F:mRNA binding"/>
    <property type="evidence" value="ECO:0007669"/>
    <property type="project" value="TreeGrafter"/>
</dbReference>
<feature type="region of interest" description="Disordered" evidence="1">
    <location>
        <begin position="601"/>
        <end position="647"/>
    </location>
</feature>
<feature type="region of interest" description="Disordered" evidence="1">
    <location>
        <begin position="122"/>
        <end position="181"/>
    </location>
</feature>
<evidence type="ECO:0000313" key="4">
    <source>
        <dbReference type="Proteomes" id="UP001217582"/>
    </source>
</evidence>
<evidence type="ECO:0000256" key="1">
    <source>
        <dbReference type="SAM" id="MobiDB-lite"/>
    </source>
</evidence>
<dbReference type="InterPro" id="IPR009604">
    <property type="entry name" value="LsmAD_domain"/>
</dbReference>
<feature type="region of interest" description="Disordered" evidence="1">
    <location>
        <begin position="360"/>
        <end position="420"/>
    </location>
</feature>
<name>A0AAJ5Z7A2_9BASI</name>
<dbReference type="SMART" id="SM01272">
    <property type="entry name" value="LsmAD"/>
    <property type="match status" value="1"/>
</dbReference>
<dbReference type="EMBL" id="CP119920">
    <property type="protein sequence ID" value="WFD16506.1"/>
    <property type="molecule type" value="Genomic_DNA"/>
</dbReference>
<feature type="compositionally biased region" description="Polar residues" evidence="1">
    <location>
        <begin position="511"/>
        <end position="524"/>
    </location>
</feature>
<organism evidence="3 4">
    <name type="scientific">Malassezia arunalokei</name>
    <dbReference type="NCBI Taxonomy" id="1514897"/>
    <lineage>
        <taxon>Eukaryota</taxon>
        <taxon>Fungi</taxon>
        <taxon>Dikarya</taxon>
        <taxon>Basidiomycota</taxon>
        <taxon>Ustilaginomycotina</taxon>
        <taxon>Malasseziomycetes</taxon>
        <taxon>Malasseziales</taxon>
        <taxon>Malasseziaceae</taxon>
        <taxon>Malassezia</taxon>
    </lineage>
</organism>